<dbReference type="GO" id="GO:0032259">
    <property type="term" value="P:methylation"/>
    <property type="evidence" value="ECO:0007669"/>
    <property type="project" value="UniProtKB-KW"/>
</dbReference>
<evidence type="ECO:0000313" key="1">
    <source>
        <dbReference type="EMBL" id="NMP21573.1"/>
    </source>
</evidence>
<dbReference type="RefSeq" id="WP_169097056.1">
    <property type="nucleotide sequence ID" value="NZ_JABBVZ010000009.1"/>
</dbReference>
<keyword evidence="1" id="KW-0489">Methyltransferase</keyword>
<dbReference type="Pfam" id="PF13489">
    <property type="entry name" value="Methyltransf_23"/>
    <property type="match status" value="1"/>
</dbReference>
<organism evidence="1 2">
    <name type="scientific">Sulfobacillus harzensis</name>
    <dbReference type="NCBI Taxonomy" id="2729629"/>
    <lineage>
        <taxon>Bacteria</taxon>
        <taxon>Bacillati</taxon>
        <taxon>Bacillota</taxon>
        <taxon>Clostridia</taxon>
        <taxon>Eubacteriales</taxon>
        <taxon>Clostridiales Family XVII. Incertae Sedis</taxon>
        <taxon>Sulfobacillus</taxon>
    </lineage>
</organism>
<dbReference type="AlphaFoldDB" id="A0A7Y0Q0Z8"/>
<gene>
    <name evidence="1" type="ORF">HIJ39_04280</name>
</gene>
<keyword evidence="2" id="KW-1185">Reference proteome</keyword>
<name>A0A7Y0Q0Z8_9FIRM</name>
<reference evidence="1 2" key="1">
    <citation type="submission" date="2020-04" db="EMBL/GenBank/DDBJ databases">
        <authorList>
            <person name="Zhang R."/>
            <person name="Schippers A."/>
        </authorList>
    </citation>
    <scope>NUCLEOTIDE SEQUENCE [LARGE SCALE GENOMIC DNA]</scope>
    <source>
        <strain evidence="1 2">DSM 109850</strain>
    </source>
</reference>
<dbReference type="Gene3D" id="3.40.50.150">
    <property type="entry name" value="Vaccinia Virus protein VP39"/>
    <property type="match status" value="1"/>
</dbReference>
<accession>A0A7Y0Q0Z8</accession>
<dbReference type="CDD" id="cd02440">
    <property type="entry name" value="AdoMet_MTases"/>
    <property type="match status" value="1"/>
</dbReference>
<dbReference type="Proteomes" id="UP000533476">
    <property type="component" value="Unassembled WGS sequence"/>
</dbReference>
<comment type="caution">
    <text evidence="1">The sequence shown here is derived from an EMBL/GenBank/DDBJ whole genome shotgun (WGS) entry which is preliminary data.</text>
</comment>
<dbReference type="EMBL" id="JABBVZ010000009">
    <property type="protein sequence ID" value="NMP21573.1"/>
    <property type="molecule type" value="Genomic_DNA"/>
</dbReference>
<keyword evidence="1" id="KW-0808">Transferase</keyword>
<evidence type="ECO:0000313" key="2">
    <source>
        <dbReference type="Proteomes" id="UP000533476"/>
    </source>
</evidence>
<proteinExistence type="predicted"/>
<dbReference type="SUPFAM" id="SSF53335">
    <property type="entry name" value="S-adenosyl-L-methionine-dependent methyltransferases"/>
    <property type="match status" value="1"/>
</dbReference>
<dbReference type="InterPro" id="IPR029063">
    <property type="entry name" value="SAM-dependent_MTases_sf"/>
</dbReference>
<sequence>MPSRIAMMAFCATPLGSFVEAIERQIVSALLDPRPGERVVDVGCGTGTSARWLADAGCTGVRVDESPAMLARDSIKYDRGRLCKRMETTAMVRRALRLEWMSIGYMNEP</sequence>
<dbReference type="GO" id="GO:0008168">
    <property type="term" value="F:methyltransferase activity"/>
    <property type="evidence" value="ECO:0007669"/>
    <property type="project" value="UniProtKB-KW"/>
</dbReference>
<protein>
    <submittedName>
        <fullName evidence="1">Methyltransferase domain-containing protein</fullName>
    </submittedName>
</protein>